<keyword evidence="2" id="KW-1185">Reference proteome</keyword>
<dbReference type="Proteomes" id="UP000646911">
    <property type="component" value="Unassembled WGS sequence"/>
</dbReference>
<name>A0ABR6ZIH3_9BURK</name>
<gene>
    <name evidence="1" type="ORF">H8L47_28445</name>
</gene>
<comment type="caution">
    <text evidence="1">The sequence shown here is derived from an EMBL/GenBank/DDBJ whole genome shotgun (WGS) entry which is preliminary data.</text>
</comment>
<evidence type="ECO:0000313" key="1">
    <source>
        <dbReference type="EMBL" id="MBC3911499.1"/>
    </source>
</evidence>
<evidence type="ECO:0008006" key="3">
    <source>
        <dbReference type="Google" id="ProtNLM"/>
    </source>
</evidence>
<accession>A0ABR6ZIH3</accession>
<organism evidence="1 2">
    <name type="scientific">Undibacterium umbellatum</name>
    <dbReference type="NCBI Taxonomy" id="2762300"/>
    <lineage>
        <taxon>Bacteria</taxon>
        <taxon>Pseudomonadati</taxon>
        <taxon>Pseudomonadota</taxon>
        <taxon>Betaproteobacteria</taxon>
        <taxon>Burkholderiales</taxon>
        <taxon>Oxalobacteraceae</taxon>
        <taxon>Undibacterium</taxon>
    </lineage>
</organism>
<reference evidence="1 2" key="1">
    <citation type="submission" date="2020-08" db="EMBL/GenBank/DDBJ databases">
        <title>Novel species isolated from subtropical streams in China.</title>
        <authorList>
            <person name="Lu H."/>
        </authorList>
    </citation>
    <scope>NUCLEOTIDE SEQUENCE [LARGE SCALE GENOMIC DNA]</scope>
    <source>
        <strain evidence="1 2">NL8W</strain>
    </source>
</reference>
<evidence type="ECO:0000313" key="2">
    <source>
        <dbReference type="Proteomes" id="UP000646911"/>
    </source>
</evidence>
<protein>
    <recommendedName>
        <fullName evidence="3">DNA-binding protein</fullName>
    </recommendedName>
</protein>
<sequence length="88" mass="10064">MSDREILEKFAAAVAEKVRPAVPLAVDYWDIAHIATILKREPQVVRERMACLPSFPKARRLPTKTGRAQPLYKATEVLAWIESYIEKN</sequence>
<dbReference type="EMBL" id="JACOFX010000037">
    <property type="protein sequence ID" value="MBC3911499.1"/>
    <property type="molecule type" value="Genomic_DNA"/>
</dbReference>
<proteinExistence type="predicted"/>
<dbReference type="RefSeq" id="WP_186957207.1">
    <property type="nucleotide sequence ID" value="NZ_JACOFX010000037.1"/>
</dbReference>